<dbReference type="EMBL" id="BJMN01000029">
    <property type="protein sequence ID" value="GEB58892.1"/>
    <property type="molecule type" value="Genomic_DNA"/>
</dbReference>
<feature type="compositionally biased region" description="Basic residues" evidence="1">
    <location>
        <begin position="75"/>
        <end position="92"/>
    </location>
</feature>
<evidence type="ECO:0000256" key="1">
    <source>
        <dbReference type="SAM" id="MobiDB-lite"/>
    </source>
</evidence>
<keyword evidence="3" id="KW-1185">Reference proteome</keyword>
<evidence type="ECO:0000313" key="3">
    <source>
        <dbReference type="Proteomes" id="UP000315226"/>
    </source>
</evidence>
<dbReference type="AlphaFoldDB" id="A0A4Y3RML8"/>
<feature type="region of interest" description="Disordered" evidence="1">
    <location>
        <begin position="1"/>
        <end position="24"/>
    </location>
</feature>
<comment type="caution">
    <text evidence="2">The sequence shown here is derived from an EMBL/GenBank/DDBJ whole genome shotgun (WGS) entry which is preliminary data.</text>
</comment>
<organism evidence="2 3">
    <name type="scientific">Streptomyces gardneri</name>
    <dbReference type="NCBI Taxonomy" id="66892"/>
    <lineage>
        <taxon>Bacteria</taxon>
        <taxon>Bacillati</taxon>
        <taxon>Actinomycetota</taxon>
        <taxon>Actinomycetes</taxon>
        <taxon>Kitasatosporales</taxon>
        <taxon>Streptomycetaceae</taxon>
        <taxon>Streptomyces</taxon>
    </lineage>
</organism>
<sequence>MDGPDPQASGGALHIETDPPGGGVTDEVTDLRQWLHASPPYRILKLGTTREAGSPRPVNVSLEMSPDGWIDPAGRRTRVHSGPGVRRRVSRR</sequence>
<protein>
    <submittedName>
        <fullName evidence="2">Uncharacterized protein</fullName>
    </submittedName>
</protein>
<name>A0A4Y3RML8_9ACTN</name>
<dbReference type="Proteomes" id="UP000315226">
    <property type="component" value="Unassembled WGS sequence"/>
</dbReference>
<feature type="region of interest" description="Disordered" evidence="1">
    <location>
        <begin position="49"/>
        <end position="92"/>
    </location>
</feature>
<gene>
    <name evidence="2" type="ORF">SGA01_44970</name>
</gene>
<evidence type="ECO:0000313" key="2">
    <source>
        <dbReference type="EMBL" id="GEB58892.1"/>
    </source>
</evidence>
<proteinExistence type="predicted"/>
<reference evidence="2 3" key="1">
    <citation type="submission" date="2019-06" db="EMBL/GenBank/DDBJ databases">
        <title>Whole genome shotgun sequence of Streptomyces gardneri NBRC 12865.</title>
        <authorList>
            <person name="Hosoyama A."/>
            <person name="Uohara A."/>
            <person name="Ohji S."/>
            <person name="Ichikawa N."/>
        </authorList>
    </citation>
    <scope>NUCLEOTIDE SEQUENCE [LARGE SCALE GENOMIC DNA]</scope>
    <source>
        <strain evidence="2 3">NBRC 12865</strain>
    </source>
</reference>
<accession>A0A4Y3RML8</accession>